<evidence type="ECO:0000313" key="1">
    <source>
        <dbReference type="EMBL" id="MDD1009602.1"/>
    </source>
</evidence>
<name>A0A9X4HE10_9PSED</name>
<dbReference type="Proteomes" id="UP001148185">
    <property type="component" value="Unassembled WGS sequence"/>
</dbReference>
<protein>
    <submittedName>
        <fullName evidence="1">Uncharacterized protein</fullName>
    </submittedName>
</protein>
<dbReference type="EMBL" id="JAMDHA010000021">
    <property type="protein sequence ID" value="MDD1009602.1"/>
    <property type="molecule type" value="Genomic_DNA"/>
</dbReference>
<keyword evidence="2" id="KW-1185">Reference proteome</keyword>
<dbReference type="RefSeq" id="WP_155401154.1">
    <property type="nucleotide sequence ID" value="NZ_JAMDHA010000021.1"/>
</dbReference>
<evidence type="ECO:0000313" key="2">
    <source>
        <dbReference type="Proteomes" id="UP001148185"/>
    </source>
</evidence>
<comment type="caution">
    <text evidence="1">The sequence shown here is derived from an EMBL/GenBank/DDBJ whole genome shotgun (WGS) entry which is preliminary data.</text>
</comment>
<sequence length="53" mass="5898">MLDVSELRNISDVMQAFRTVLPIGCHENGFRGCSSADIGRALLQVKIESFADW</sequence>
<proteinExistence type="predicted"/>
<reference evidence="1 2" key="1">
    <citation type="submission" date="2022-05" db="EMBL/GenBank/DDBJ databases">
        <title>Novel Pseudomonas spp. Isolated from a Rainbow Trout Aquaculture Facility.</title>
        <authorList>
            <person name="Testerman T."/>
            <person name="Graf J."/>
        </authorList>
    </citation>
    <scope>NUCLEOTIDE SEQUENCE [LARGE SCALE GENOMIC DNA]</scope>
    <source>
        <strain evidence="1 2">ID1042</strain>
    </source>
</reference>
<accession>A0A9X4HE10</accession>
<dbReference type="AlphaFoldDB" id="A0A9X4HE10"/>
<gene>
    <name evidence="1" type="ORF">M5G27_19170</name>
</gene>
<organism evidence="1 2">
    <name type="scientific">Pseudomonas shahriarae</name>
    <dbReference type="NCBI Taxonomy" id="2745512"/>
    <lineage>
        <taxon>Bacteria</taxon>
        <taxon>Pseudomonadati</taxon>
        <taxon>Pseudomonadota</taxon>
        <taxon>Gammaproteobacteria</taxon>
        <taxon>Pseudomonadales</taxon>
        <taxon>Pseudomonadaceae</taxon>
        <taxon>Pseudomonas</taxon>
    </lineage>
</organism>